<dbReference type="EC" id="3.1.21.3" evidence="10"/>
<dbReference type="EMBL" id="AZJI01000001">
    <property type="protein sequence ID" value="ETD25006.1"/>
    <property type="molecule type" value="Genomic_DNA"/>
</dbReference>
<evidence type="ECO:0000259" key="12">
    <source>
        <dbReference type="PROSITE" id="PS51192"/>
    </source>
</evidence>
<dbReference type="Pfam" id="PF04313">
    <property type="entry name" value="HSDR_N"/>
    <property type="match status" value="1"/>
</dbReference>
<dbReference type="REBASE" id="94850">
    <property type="entry name" value="Hma5501ORF334P"/>
</dbReference>
<comment type="similarity">
    <text evidence="2 10">Belongs to the HsdR family.</text>
</comment>
<keyword evidence="4 10" id="KW-0547">Nucleotide-binding</keyword>
<evidence type="ECO:0000256" key="3">
    <source>
        <dbReference type="ARBA" id="ARBA00022722"/>
    </source>
</evidence>
<evidence type="ECO:0000256" key="9">
    <source>
        <dbReference type="ARBA" id="ARBA00023125"/>
    </source>
</evidence>
<dbReference type="RefSeq" id="WP_023927008.1">
    <property type="nucleotide sequence ID" value="NZ_KI669454.1"/>
</dbReference>
<dbReference type="Proteomes" id="UP000018731">
    <property type="component" value="Unassembled WGS sequence"/>
</dbReference>
<dbReference type="SMART" id="SM00487">
    <property type="entry name" value="DEXDc"/>
    <property type="match status" value="1"/>
</dbReference>
<name>V8CE66_9HELI</name>
<evidence type="ECO:0000256" key="2">
    <source>
        <dbReference type="ARBA" id="ARBA00008598"/>
    </source>
</evidence>
<evidence type="ECO:0000256" key="8">
    <source>
        <dbReference type="ARBA" id="ARBA00022840"/>
    </source>
</evidence>
<dbReference type="PROSITE" id="PS51192">
    <property type="entry name" value="HELICASE_ATP_BIND_1"/>
    <property type="match status" value="1"/>
</dbReference>
<dbReference type="NCBIfam" id="TIGR00348">
    <property type="entry name" value="hsdR"/>
    <property type="match status" value="1"/>
</dbReference>
<dbReference type="GO" id="GO:0009035">
    <property type="term" value="F:type I site-specific deoxyribonuclease activity"/>
    <property type="evidence" value="ECO:0007669"/>
    <property type="project" value="UniProtKB-EC"/>
</dbReference>
<keyword evidence="5 10" id="KW-0680">Restriction system</keyword>
<dbReference type="PANTHER" id="PTHR30195">
    <property type="entry name" value="TYPE I SITE-SPECIFIC DEOXYRIBONUCLEASE PROTEIN SUBUNIT M AND R"/>
    <property type="match status" value="1"/>
</dbReference>
<dbReference type="PANTHER" id="PTHR30195:SF15">
    <property type="entry name" value="TYPE I RESTRICTION ENZYME HINDI ENDONUCLEASE SUBUNIT"/>
    <property type="match status" value="1"/>
</dbReference>
<dbReference type="InterPro" id="IPR027417">
    <property type="entry name" value="P-loop_NTPase"/>
</dbReference>
<sequence length="1080" mass="123459">MRSQLDITSENALQSQCIELFKAMGYEYIPPQKALSMRGDDTSEVLLREILEERLGAINSFEVRGERHRFSPANITKAINELRAGFGSELLRINEKLSDKLTLGTSFEESIEGVKKSFSLRYIDFENPSNNVFSVSDEFSVRRCKSDKIGDDEKHRRADIVLFINGIPLVIIELKKSSRSYELGIKQLEMYQNEIPSLFATAQICIAGSYEAKYGTIKTPRKFYSLWREEDSNLDSQGGLNRESRENLSKDSNLDSRGDLQSGLKENLQENFDFSIKRKIHALIPHRIPTKLDETLIALCNRERILELMKHYILFDKGIKKICRYQQFFAIKRILARVGVLSEGKRKGGLIWHTQGSGKSLTMIMLTKLLKSTYPQCKVIVVSDRVDLDRQITNTFANTQIKVAQAKSSKDLLDKLKGGASVITTLVHKFEKLKYANGGGNASADIFVLVDESHRTQSGELHRAMKKTLPNACYVGFTGTPLMKSEKNSFAKFGGEIHRYTIQEAINDEAVLPLMYESRLVEQDISDKDALNLRFDIIARNLSDEQKADLQRKWVQFQKIASSENRLFLIAQDIAQHFHQNLQGQGFKAILATNSKYEAMRYYEIFEEYTELKSAPIISSNEQEGFENERKDFVAKSWKRVVEKYASDEERYISYAKDEFICGDEVELLIVVDKLLTGFDAPHAKVLYIDKSLKEHNLLQAIARVNRLCEGKDSGIIIDYRGLLGDLDKALSDYNPLNGFDEGDLTNAVIDIKEALNTLKRAYDELTRIFAGANEGDKESYIEILKDSENRAKFRENLCEFSRALSMALGSEQITQMLSESKIVHYKAKIRFYNELRKEISIRLCEACDFGEFEAQMQNLLDKFVSARGINKLGNIPNIFDDDFEKQVTKLLNNDDIKARADSLLSAISNAIEEKLKTNPAFYASLAHQIESILKDYKEKRINDEQKLNLARQMHQKLLSKSIQQSYPEKIAQKESLVAFYDNLYELLSGAFESVPKEKCSQDEFIEVIENLSLKADEIYTRFCKKPQWFDSSEVKNSIESELEDIVWGIEDRFGVKIEDFGKICEVLRNIAVDKYASIL</sequence>
<evidence type="ECO:0000256" key="5">
    <source>
        <dbReference type="ARBA" id="ARBA00022747"/>
    </source>
</evidence>
<dbReference type="HOGENOM" id="CLU_005762_0_1_7"/>
<keyword evidence="9 10" id="KW-0238">DNA-binding</keyword>
<dbReference type="CDD" id="cd22332">
    <property type="entry name" value="HsdR_N"/>
    <property type="match status" value="1"/>
</dbReference>
<evidence type="ECO:0000256" key="10">
    <source>
        <dbReference type="RuleBase" id="RU364115"/>
    </source>
</evidence>
<dbReference type="Pfam" id="PF18766">
    <property type="entry name" value="SWI2_SNF2"/>
    <property type="match status" value="1"/>
</dbReference>
<reference evidence="13 14" key="1">
    <citation type="journal article" date="2014" name="Genome Announc.">
        <title>Draft genome sequences of six enterohepatic helicobacter species isolated from humans and one from rhesus macaques.</title>
        <authorList>
            <person name="Shen Z."/>
            <person name="Sheh A."/>
            <person name="Young S.K."/>
            <person name="Abouelliel A."/>
            <person name="Ward D.V."/>
            <person name="Earl A.M."/>
            <person name="Fox J.G."/>
        </authorList>
    </citation>
    <scope>NUCLEOTIDE SEQUENCE [LARGE SCALE GENOMIC DNA]</scope>
    <source>
        <strain evidence="13 14">MIT 99-5501</strain>
    </source>
</reference>
<dbReference type="InterPro" id="IPR055180">
    <property type="entry name" value="HsdR_RecA-like_helicase_dom_2"/>
</dbReference>
<organism evidence="13 14">
    <name type="scientific">Helicobacter macacae MIT 99-5501</name>
    <dbReference type="NCBI Taxonomy" id="1357400"/>
    <lineage>
        <taxon>Bacteria</taxon>
        <taxon>Pseudomonadati</taxon>
        <taxon>Campylobacterota</taxon>
        <taxon>Epsilonproteobacteria</taxon>
        <taxon>Campylobacterales</taxon>
        <taxon>Helicobacteraceae</taxon>
        <taxon>Helicobacter</taxon>
    </lineage>
</organism>
<dbReference type="GO" id="GO:0009307">
    <property type="term" value="P:DNA restriction-modification system"/>
    <property type="evidence" value="ECO:0007669"/>
    <property type="project" value="UniProtKB-KW"/>
</dbReference>
<keyword evidence="7 10" id="KW-0378">Hydrolase</keyword>
<dbReference type="PATRIC" id="fig|1357400.3.peg.464"/>
<dbReference type="STRING" id="1357400.HMPREF2086_00341"/>
<evidence type="ECO:0000256" key="6">
    <source>
        <dbReference type="ARBA" id="ARBA00022759"/>
    </source>
</evidence>
<comment type="function">
    <text evidence="10">Subunit R is required for both nuclease and ATPase activities, but not for modification.</text>
</comment>
<evidence type="ECO:0000256" key="4">
    <source>
        <dbReference type="ARBA" id="ARBA00022741"/>
    </source>
</evidence>
<accession>V8CE66</accession>
<dbReference type="GO" id="GO:0003677">
    <property type="term" value="F:DNA binding"/>
    <property type="evidence" value="ECO:0007669"/>
    <property type="project" value="UniProtKB-KW"/>
</dbReference>
<evidence type="ECO:0000256" key="11">
    <source>
        <dbReference type="SAM" id="MobiDB-lite"/>
    </source>
</evidence>
<keyword evidence="3" id="KW-0540">Nuclease</keyword>
<feature type="region of interest" description="Disordered" evidence="11">
    <location>
        <begin position="233"/>
        <end position="258"/>
    </location>
</feature>
<keyword evidence="14" id="KW-1185">Reference proteome</keyword>
<evidence type="ECO:0000256" key="1">
    <source>
        <dbReference type="ARBA" id="ARBA00000851"/>
    </source>
</evidence>
<evidence type="ECO:0000313" key="13">
    <source>
        <dbReference type="EMBL" id="ETD25006.1"/>
    </source>
</evidence>
<keyword evidence="8 10" id="KW-0067">ATP-binding</keyword>
<comment type="subunit">
    <text evidence="10">The type I restriction/modification system is composed of three polypeptides R, M and S.</text>
</comment>
<dbReference type="Pfam" id="PF22679">
    <property type="entry name" value="T1R_D3-like"/>
    <property type="match status" value="1"/>
</dbReference>
<protein>
    <recommendedName>
        <fullName evidence="10">Type I restriction enzyme endonuclease subunit</fullName>
        <shortName evidence="10">R protein</shortName>
        <ecNumber evidence="10">3.1.21.3</ecNumber>
    </recommendedName>
</protein>
<evidence type="ECO:0000313" key="14">
    <source>
        <dbReference type="Proteomes" id="UP000018731"/>
    </source>
</evidence>
<dbReference type="GO" id="GO:0005524">
    <property type="term" value="F:ATP binding"/>
    <property type="evidence" value="ECO:0007669"/>
    <property type="project" value="UniProtKB-KW"/>
</dbReference>
<feature type="compositionally biased region" description="Basic and acidic residues" evidence="11">
    <location>
        <begin position="242"/>
        <end position="258"/>
    </location>
</feature>
<dbReference type="InterPro" id="IPR004473">
    <property type="entry name" value="Restrct_endonuc_typeI_HsdR"/>
</dbReference>
<dbReference type="SUPFAM" id="SSF52540">
    <property type="entry name" value="P-loop containing nucleoside triphosphate hydrolases"/>
    <property type="match status" value="2"/>
</dbReference>
<proteinExistence type="inferred from homology"/>
<dbReference type="CDD" id="cd18030">
    <property type="entry name" value="DEXHc_RE_I_HsdR"/>
    <property type="match status" value="1"/>
</dbReference>
<dbReference type="Gene3D" id="3.40.50.300">
    <property type="entry name" value="P-loop containing nucleotide triphosphate hydrolases"/>
    <property type="match status" value="2"/>
</dbReference>
<dbReference type="InterPro" id="IPR007409">
    <property type="entry name" value="Restrct_endonuc_type1_HsdR_N"/>
</dbReference>
<comment type="caution">
    <text evidence="13">The sequence shown here is derived from an EMBL/GenBank/DDBJ whole genome shotgun (WGS) entry which is preliminary data.</text>
</comment>
<gene>
    <name evidence="13" type="ORF">HMPREF2086_00341</name>
</gene>
<keyword evidence="6" id="KW-0255">Endonuclease</keyword>
<evidence type="ECO:0000256" key="7">
    <source>
        <dbReference type="ARBA" id="ARBA00022801"/>
    </source>
</evidence>
<dbReference type="CDD" id="cd18800">
    <property type="entry name" value="SF2_C_EcoR124I-like"/>
    <property type="match status" value="1"/>
</dbReference>
<dbReference type="eggNOG" id="COG0610">
    <property type="taxonomic scope" value="Bacteria"/>
</dbReference>
<dbReference type="InterPro" id="IPR051268">
    <property type="entry name" value="Type-I_R_enzyme_R_subunit"/>
</dbReference>
<dbReference type="OrthoDB" id="9758243at2"/>
<dbReference type="InterPro" id="IPR040980">
    <property type="entry name" value="SWI2_SNF2"/>
</dbReference>
<feature type="domain" description="Helicase ATP-binding" evidence="12">
    <location>
        <begin position="340"/>
        <end position="499"/>
    </location>
</feature>
<comment type="catalytic activity">
    <reaction evidence="1 10">
        <text>Endonucleolytic cleavage of DNA to give random double-stranded fragments with terminal 5'-phosphates, ATP is simultaneously hydrolyzed.</text>
        <dbReference type="EC" id="3.1.21.3"/>
    </reaction>
</comment>
<dbReference type="AlphaFoldDB" id="V8CE66"/>
<dbReference type="Gene3D" id="3.90.1570.50">
    <property type="match status" value="1"/>
</dbReference>
<dbReference type="InterPro" id="IPR014001">
    <property type="entry name" value="Helicase_ATP-bd"/>
</dbReference>